<dbReference type="PANTHER" id="PTHR24410">
    <property type="entry name" value="HL07962P-RELATED"/>
    <property type="match status" value="1"/>
</dbReference>
<proteinExistence type="predicted"/>
<accession>A0A9N9GPN7</accession>
<dbReference type="InterPro" id="IPR000210">
    <property type="entry name" value="BTB/POZ_dom"/>
</dbReference>
<dbReference type="OrthoDB" id="6359816at2759"/>
<dbReference type="Gene3D" id="3.30.710.10">
    <property type="entry name" value="Potassium Channel Kv1.1, Chain A"/>
    <property type="match status" value="1"/>
</dbReference>
<dbReference type="AlphaFoldDB" id="A0A9N9GPN7"/>
<dbReference type="InterPro" id="IPR013320">
    <property type="entry name" value="ConA-like_dom_sf"/>
</dbReference>
<comment type="caution">
    <text evidence="2">The sequence shown here is derived from an EMBL/GenBank/DDBJ whole genome shotgun (WGS) entry which is preliminary data.</text>
</comment>
<protein>
    <submittedName>
        <fullName evidence="2">9857_t:CDS:1</fullName>
    </submittedName>
</protein>
<keyword evidence="3" id="KW-1185">Reference proteome</keyword>
<dbReference type="Gene3D" id="2.60.120.920">
    <property type="match status" value="1"/>
</dbReference>
<name>A0A9N9GPN7_9GLOM</name>
<dbReference type="InterPro" id="IPR051481">
    <property type="entry name" value="BTB-POZ/Galectin-3-binding"/>
</dbReference>
<organism evidence="2 3">
    <name type="scientific">Acaulospora morrowiae</name>
    <dbReference type="NCBI Taxonomy" id="94023"/>
    <lineage>
        <taxon>Eukaryota</taxon>
        <taxon>Fungi</taxon>
        <taxon>Fungi incertae sedis</taxon>
        <taxon>Mucoromycota</taxon>
        <taxon>Glomeromycotina</taxon>
        <taxon>Glomeromycetes</taxon>
        <taxon>Diversisporales</taxon>
        <taxon>Acaulosporaceae</taxon>
        <taxon>Acaulospora</taxon>
    </lineage>
</organism>
<dbReference type="PANTHER" id="PTHR24410:SF23">
    <property type="entry name" value="BTB DOMAIN-CONTAINING PROTEIN-RELATED"/>
    <property type="match status" value="1"/>
</dbReference>
<dbReference type="EMBL" id="CAJVPV010008023">
    <property type="protein sequence ID" value="CAG8625656.1"/>
    <property type="molecule type" value="Genomic_DNA"/>
</dbReference>
<dbReference type="SUPFAM" id="SSF54695">
    <property type="entry name" value="POZ domain"/>
    <property type="match status" value="1"/>
</dbReference>
<evidence type="ECO:0000313" key="2">
    <source>
        <dbReference type="EMBL" id="CAG8625656.1"/>
    </source>
</evidence>
<feature type="domain" description="BTB" evidence="1">
    <location>
        <begin position="21"/>
        <end position="88"/>
    </location>
</feature>
<dbReference type="SUPFAM" id="SSF49899">
    <property type="entry name" value="Concanavalin A-like lectins/glucanases"/>
    <property type="match status" value="1"/>
</dbReference>
<dbReference type="InterPro" id="IPR043136">
    <property type="entry name" value="B30.2/SPRY_sf"/>
</dbReference>
<reference evidence="2" key="1">
    <citation type="submission" date="2021-06" db="EMBL/GenBank/DDBJ databases">
        <authorList>
            <person name="Kallberg Y."/>
            <person name="Tangrot J."/>
            <person name="Rosling A."/>
        </authorList>
    </citation>
    <scope>NUCLEOTIDE SEQUENCE</scope>
    <source>
        <strain evidence="2">CL551</strain>
    </source>
</reference>
<dbReference type="PROSITE" id="PS50097">
    <property type="entry name" value="BTB"/>
    <property type="match status" value="1"/>
</dbReference>
<gene>
    <name evidence="2" type="ORF">AMORRO_LOCUS8859</name>
</gene>
<dbReference type="SMART" id="SM00225">
    <property type="entry name" value="BTB"/>
    <property type="match status" value="1"/>
</dbReference>
<evidence type="ECO:0000259" key="1">
    <source>
        <dbReference type="PROSITE" id="PS50097"/>
    </source>
</evidence>
<dbReference type="InterPro" id="IPR011333">
    <property type="entry name" value="SKP1/BTB/POZ_sf"/>
</dbReference>
<dbReference type="Proteomes" id="UP000789342">
    <property type="component" value="Unassembled WGS sequence"/>
</dbReference>
<sequence>MVRGNSLINDLRLLINNPRYSDLEIRCKDNSVLYGNRAILAARSEVFERMLFTRSEVSDKQVSFPKIETLSMKIILEYLYTGTVLERDITTDNTFEALKAADFFQLENLQDLISEYYKKMCEKEGNENKSPELLSKAVQLMSPLADNGVINYLADSVAKIPLDSIEFDRLSLQGLQCLLSKRNEKKIFASSEYSVLRFTILSAARKVSQEAFSILDKRLLSWSEIKGLSLQDNNNNNLIEKKLATSISDLITPVIEHIDFRRINGEILVKVIEPLNIIPYNKIVDSYRFQICAKSPLSEYYGSPQISEIKWDKNGCGPGLNISNDGYTVSASQNTNSHVNVRTSNLMSSGTHEFHVLIEKSCNLAWVDVCDERLNLSTFAGSQKYGWVLGSDGYYRHDIFRSVEIPRFEQDNVEIIVRLNMDNKTVAFSVNGTRYSLVKSWTNLPSKLYFVASLKYPGKFKIL</sequence>
<evidence type="ECO:0000313" key="3">
    <source>
        <dbReference type="Proteomes" id="UP000789342"/>
    </source>
</evidence>
<dbReference type="Pfam" id="PF00651">
    <property type="entry name" value="BTB"/>
    <property type="match status" value="1"/>
</dbReference>